<dbReference type="AlphaFoldDB" id="A0A6N9ZT35"/>
<dbReference type="EMBL" id="WUEP01000046">
    <property type="protein sequence ID" value="NEH95868.1"/>
    <property type="molecule type" value="Genomic_DNA"/>
</dbReference>
<comment type="caution">
    <text evidence="6">The sequence shown here is derived from an EMBL/GenBank/DDBJ whole genome shotgun (WGS) entry which is preliminary data.</text>
</comment>
<dbReference type="GO" id="GO:1904680">
    <property type="term" value="F:peptide transmembrane transporter activity"/>
    <property type="evidence" value="ECO:0007669"/>
    <property type="project" value="TreeGrafter"/>
</dbReference>
<evidence type="ECO:0000313" key="6">
    <source>
        <dbReference type="EMBL" id="NEH95868.1"/>
    </source>
</evidence>
<dbReference type="Gene3D" id="3.40.190.10">
    <property type="entry name" value="Periplasmic binding protein-like II"/>
    <property type="match status" value="1"/>
</dbReference>
<evidence type="ECO:0000313" key="7">
    <source>
        <dbReference type="Proteomes" id="UP000468864"/>
    </source>
</evidence>
<dbReference type="Pfam" id="PF00496">
    <property type="entry name" value="SBP_bac_5"/>
    <property type="match status" value="1"/>
</dbReference>
<dbReference type="PANTHER" id="PTHR30290:SF38">
    <property type="entry name" value="D,D-DIPEPTIDE-BINDING PERIPLASMIC PROTEIN DDPA-RELATED"/>
    <property type="match status" value="1"/>
</dbReference>
<reference evidence="6 7" key="1">
    <citation type="submission" date="2019-12" db="EMBL/GenBank/DDBJ databases">
        <title>Rhizobium genotypes associated with high levels of biological nitrogen fixation by grain legumes in a temperate-maritime cropping system.</title>
        <authorList>
            <person name="Maluk M."/>
            <person name="Francesc Ferrando Molina F."/>
            <person name="Lopez Del Egido L."/>
            <person name="Lafos M."/>
            <person name="Langarica-Fuentes A."/>
            <person name="Gebre Yohannes G."/>
            <person name="Young M.W."/>
            <person name="Martin P."/>
            <person name="Gantlett R."/>
            <person name="Kenicer G."/>
            <person name="Hawes C."/>
            <person name="Begg G.S."/>
            <person name="Quilliam R.S."/>
            <person name="Squire G.R."/>
            <person name="Poole P.S."/>
            <person name="Young P.W."/>
            <person name="Iannetta P.M."/>
            <person name="James E.K."/>
        </authorList>
    </citation>
    <scope>NUCLEOTIDE SEQUENCE [LARGE SCALE GENOMIC DNA]</scope>
    <source>
        <strain evidence="6 7">JHI2449</strain>
    </source>
</reference>
<evidence type="ECO:0000256" key="3">
    <source>
        <dbReference type="ARBA" id="ARBA00022729"/>
    </source>
</evidence>
<dbReference type="InterPro" id="IPR039424">
    <property type="entry name" value="SBP_5"/>
</dbReference>
<comment type="subcellular location">
    <subcellularLocation>
        <location evidence="1">Periplasm</location>
    </subcellularLocation>
</comment>
<evidence type="ECO:0000256" key="2">
    <source>
        <dbReference type="ARBA" id="ARBA00005695"/>
    </source>
</evidence>
<dbReference type="PIRSF" id="PIRSF002741">
    <property type="entry name" value="MppA"/>
    <property type="match status" value="1"/>
</dbReference>
<dbReference type="GO" id="GO:0030288">
    <property type="term" value="C:outer membrane-bounded periplasmic space"/>
    <property type="evidence" value="ECO:0007669"/>
    <property type="project" value="UniProtKB-ARBA"/>
</dbReference>
<feature type="chain" id="PRO_5026954461" description="Solute-binding protein family 5 domain-containing protein" evidence="4">
    <location>
        <begin position="28"/>
        <end position="529"/>
    </location>
</feature>
<dbReference type="InterPro" id="IPR030678">
    <property type="entry name" value="Peptide/Ni-bd"/>
</dbReference>
<feature type="domain" description="Solute-binding protein family 5" evidence="5">
    <location>
        <begin position="73"/>
        <end position="437"/>
    </location>
</feature>
<organism evidence="6 7">
    <name type="scientific">Rhizobium laguerreae</name>
    <dbReference type="NCBI Taxonomy" id="1076926"/>
    <lineage>
        <taxon>Bacteria</taxon>
        <taxon>Pseudomonadati</taxon>
        <taxon>Pseudomonadota</taxon>
        <taxon>Alphaproteobacteria</taxon>
        <taxon>Hyphomicrobiales</taxon>
        <taxon>Rhizobiaceae</taxon>
        <taxon>Rhizobium/Agrobacterium group</taxon>
        <taxon>Rhizobium</taxon>
    </lineage>
</organism>
<dbReference type="GO" id="GO:0015833">
    <property type="term" value="P:peptide transport"/>
    <property type="evidence" value="ECO:0007669"/>
    <property type="project" value="TreeGrafter"/>
</dbReference>
<protein>
    <recommendedName>
        <fullName evidence="5">Solute-binding protein family 5 domain-containing protein</fullName>
    </recommendedName>
</protein>
<dbReference type="Proteomes" id="UP000468864">
    <property type="component" value="Unassembled WGS sequence"/>
</dbReference>
<gene>
    <name evidence="6" type="ORF">GR206_33510</name>
</gene>
<evidence type="ECO:0000256" key="4">
    <source>
        <dbReference type="SAM" id="SignalP"/>
    </source>
</evidence>
<comment type="similarity">
    <text evidence="2">Belongs to the bacterial solute-binding protein 5 family.</text>
</comment>
<dbReference type="Gene3D" id="3.10.105.10">
    <property type="entry name" value="Dipeptide-binding Protein, Domain 3"/>
    <property type="match status" value="1"/>
</dbReference>
<dbReference type="RefSeq" id="WP_163883562.1">
    <property type="nucleotide sequence ID" value="NZ_WUEP01000046.1"/>
</dbReference>
<sequence>MRNGSLRAFLTSAAVGFFCVVAAPVFAEQNVLRVVIESDPPSLDPTQSTSAVVTYFADLVYEPLFAYDSKGSVQPQLVQNYTVSEDHLKYTFTLRDGATFHDGKPVKSADVIASLERFFSKDSSGSELKKRIKALQASDDKSFTLTLSEPYGFVLDVLAKRTPTIPYIYPAWTIAAGTGVPISDHIGSGPYIYDPQASRPGSVLTLRRNPQYAGRAEPQDLLAGSRKGGSDVIELHSMPDSQTAANALTAGEVDFISDLDPDLVEQLQTTPGIVVGPFDPRSGTILLRFNSLTPPFNDARARRAVAMVTDQSQYFPLVTARPEDGKECKSIFTCDSPYTNFVGSDVIGNMNVDAAKKLVKESGYDGTPIVVLQPTDVPNLKAVALVAAQQLRSIGFNVEVAASDWATLIQRRALKVPQSEGGWNLFVTTATADQLDSPLNSLPANMNCETSWAGWPCDKVAEDIKSAFEKATSVDERKKLAADFQARILEVMPYVPAGQFVSLSAWSDKLQNIAKGPGAPFYGIVKKAD</sequence>
<proteinExistence type="inferred from homology"/>
<dbReference type="PANTHER" id="PTHR30290">
    <property type="entry name" value="PERIPLASMIC BINDING COMPONENT OF ABC TRANSPORTER"/>
    <property type="match status" value="1"/>
</dbReference>
<dbReference type="CDD" id="cd08502">
    <property type="entry name" value="PBP2_NikA_DppA_OppA_like_16"/>
    <property type="match status" value="1"/>
</dbReference>
<evidence type="ECO:0000259" key="5">
    <source>
        <dbReference type="Pfam" id="PF00496"/>
    </source>
</evidence>
<dbReference type="SUPFAM" id="SSF53850">
    <property type="entry name" value="Periplasmic binding protein-like II"/>
    <property type="match status" value="1"/>
</dbReference>
<dbReference type="GO" id="GO:0043190">
    <property type="term" value="C:ATP-binding cassette (ABC) transporter complex"/>
    <property type="evidence" value="ECO:0007669"/>
    <property type="project" value="InterPro"/>
</dbReference>
<feature type="signal peptide" evidence="4">
    <location>
        <begin position="1"/>
        <end position="27"/>
    </location>
</feature>
<dbReference type="InterPro" id="IPR000914">
    <property type="entry name" value="SBP_5_dom"/>
</dbReference>
<accession>A0A6N9ZT35</accession>
<name>A0A6N9ZT35_9HYPH</name>
<keyword evidence="3 4" id="KW-0732">Signal</keyword>
<evidence type="ECO:0000256" key="1">
    <source>
        <dbReference type="ARBA" id="ARBA00004418"/>
    </source>
</evidence>